<accession>A0A0C2Z967</accession>
<comment type="similarity">
    <text evidence="7">Belongs to the DyP-type peroxidase family.</text>
</comment>
<dbReference type="PANTHER" id="PTHR30521:SF4">
    <property type="entry name" value="DEFERROCHELATASE"/>
    <property type="match status" value="1"/>
</dbReference>
<evidence type="ECO:0000256" key="4">
    <source>
        <dbReference type="ARBA" id="ARBA00022723"/>
    </source>
</evidence>
<dbReference type="InParanoid" id="A0A0C2Z967"/>
<dbReference type="AlphaFoldDB" id="A0A0C2Z967"/>
<reference evidence="10" key="2">
    <citation type="submission" date="2015-01" db="EMBL/GenBank/DDBJ databases">
        <title>Evolutionary Origins and Diversification of the Mycorrhizal Mutualists.</title>
        <authorList>
            <consortium name="DOE Joint Genome Institute"/>
            <consortium name="Mycorrhizal Genomics Consortium"/>
            <person name="Kohler A."/>
            <person name="Kuo A."/>
            <person name="Nagy L.G."/>
            <person name="Floudas D."/>
            <person name="Copeland A."/>
            <person name="Barry K.W."/>
            <person name="Cichocki N."/>
            <person name="Veneault-Fourrey C."/>
            <person name="LaButti K."/>
            <person name="Lindquist E.A."/>
            <person name="Lipzen A."/>
            <person name="Lundell T."/>
            <person name="Morin E."/>
            <person name="Murat C."/>
            <person name="Riley R."/>
            <person name="Ohm R."/>
            <person name="Sun H."/>
            <person name="Tunlid A."/>
            <person name="Henrissat B."/>
            <person name="Grigoriev I.V."/>
            <person name="Hibbett D.S."/>
            <person name="Martin F."/>
        </authorList>
    </citation>
    <scope>NUCLEOTIDE SEQUENCE [LARGE SCALE GENOMIC DNA]</scope>
    <source>
        <strain evidence="10">Foug A</strain>
    </source>
</reference>
<dbReference type="GO" id="GO:0005829">
    <property type="term" value="C:cytosol"/>
    <property type="evidence" value="ECO:0007669"/>
    <property type="project" value="TreeGrafter"/>
</dbReference>
<protein>
    <recommendedName>
        <fullName evidence="8">DyP dimeric alpha+beta barrel domain-containing protein</fullName>
    </recommendedName>
</protein>
<proteinExistence type="inferred from homology"/>
<keyword evidence="4" id="KW-0479">Metal-binding</keyword>
<evidence type="ECO:0000256" key="5">
    <source>
        <dbReference type="ARBA" id="ARBA00023002"/>
    </source>
</evidence>
<organism evidence="9 10">
    <name type="scientific">Scleroderma citrinum Foug A</name>
    <dbReference type="NCBI Taxonomy" id="1036808"/>
    <lineage>
        <taxon>Eukaryota</taxon>
        <taxon>Fungi</taxon>
        <taxon>Dikarya</taxon>
        <taxon>Basidiomycota</taxon>
        <taxon>Agaricomycotina</taxon>
        <taxon>Agaricomycetes</taxon>
        <taxon>Agaricomycetidae</taxon>
        <taxon>Boletales</taxon>
        <taxon>Sclerodermatineae</taxon>
        <taxon>Sclerodermataceae</taxon>
        <taxon>Scleroderma</taxon>
    </lineage>
</organism>
<evidence type="ECO:0000313" key="9">
    <source>
        <dbReference type="EMBL" id="KIM58458.1"/>
    </source>
</evidence>
<dbReference type="Pfam" id="PF21105">
    <property type="entry name" value="DyP_N"/>
    <property type="match status" value="1"/>
</dbReference>
<dbReference type="SUPFAM" id="SSF54909">
    <property type="entry name" value="Dimeric alpha+beta barrel"/>
    <property type="match status" value="1"/>
</dbReference>
<keyword evidence="3" id="KW-0349">Heme</keyword>
<gene>
    <name evidence="9" type="ORF">SCLCIDRAFT_1218585</name>
</gene>
<dbReference type="GO" id="GO:0046872">
    <property type="term" value="F:metal ion binding"/>
    <property type="evidence" value="ECO:0007669"/>
    <property type="project" value="UniProtKB-KW"/>
</dbReference>
<keyword evidence="2" id="KW-0575">Peroxidase</keyword>
<dbReference type="PROSITE" id="PS51404">
    <property type="entry name" value="DYP_PEROXIDASE"/>
    <property type="match status" value="1"/>
</dbReference>
<dbReference type="Proteomes" id="UP000053989">
    <property type="component" value="Unassembled WGS sequence"/>
</dbReference>
<evidence type="ECO:0000256" key="3">
    <source>
        <dbReference type="ARBA" id="ARBA00022617"/>
    </source>
</evidence>
<evidence type="ECO:0000256" key="1">
    <source>
        <dbReference type="ARBA" id="ARBA00001970"/>
    </source>
</evidence>
<dbReference type="InterPro" id="IPR011008">
    <property type="entry name" value="Dimeric_a/b-barrel"/>
</dbReference>
<dbReference type="NCBIfam" id="TIGR01413">
    <property type="entry name" value="Dyp_perox_fam"/>
    <property type="match status" value="1"/>
</dbReference>
<keyword evidence="6" id="KW-0408">Iron</keyword>
<dbReference type="InterPro" id="IPR006314">
    <property type="entry name" value="Dyp_peroxidase"/>
</dbReference>
<dbReference type="GO" id="GO:0004601">
    <property type="term" value="F:peroxidase activity"/>
    <property type="evidence" value="ECO:0007669"/>
    <property type="project" value="UniProtKB-KW"/>
</dbReference>
<dbReference type="OrthoDB" id="3207336at2759"/>
<sequence length="487" mass="53644">MEQPVDPTITLETCGPVSCCDVLPPAAADGACPCGANNNCPDPNELQGDIFVFPKKVEAFIFFNIKDILAFKEALRNFEPTSAADVVNNLKCISEAKCDAKDGEVPLLPIVQQQIGFNRTGLDLLGLSEKTGEDAFDRNNNPLLEQYHSLVIITACDSDGLEKAVKAFLELFNGAIDNVLRVDGKRRPGKLEKHEHFGFRDGISQPAMRGLTCPLPGQLEVDAGVILVGYAGDPLFDKRPEWARGGTFMVYRRWEQDVEGFNNYLAFNGKRWREFVPPVPLEPGETLTDEQGAELFGARLFGRFKSGAPLAITPVFDNPQLAEDKYSNNNFDYTAPGTLENSEKYCPFTSHIRKVNPRNPNSGLSIKEIEAAAIVRTSIAYGDELPDPNPRGLQFVCYQSSPRAGFYDAFDRFAMNENFPPCPPKKHGVDGIMGSMNVPKLGIVCSHDPLSALPQHFITLRAGEDFFVPSIPTLKYVAQMTTMCCCC</sequence>
<evidence type="ECO:0000256" key="6">
    <source>
        <dbReference type="ARBA" id="ARBA00023004"/>
    </source>
</evidence>
<evidence type="ECO:0000313" key="10">
    <source>
        <dbReference type="Proteomes" id="UP000053989"/>
    </source>
</evidence>
<dbReference type="HOGENOM" id="CLU_015125_2_0_1"/>
<evidence type="ECO:0000256" key="2">
    <source>
        <dbReference type="ARBA" id="ARBA00022559"/>
    </source>
</evidence>
<dbReference type="InterPro" id="IPR049509">
    <property type="entry name" value="DyP_N"/>
</dbReference>
<dbReference type="EMBL" id="KN822085">
    <property type="protein sequence ID" value="KIM58458.1"/>
    <property type="molecule type" value="Genomic_DNA"/>
</dbReference>
<keyword evidence="10" id="KW-1185">Reference proteome</keyword>
<evidence type="ECO:0000259" key="8">
    <source>
        <dbReference type="Pfam" id="PF21105"/>
    </source>
</evidence>
<reference evidence="9 10" key="1">
    <citation type="submission" date="2014-04" db="EMBL/GenBank/DDBJ databases">
        <authorList>
            <consortium name="DOE Joint Genome Institute"/>
            <person name="Kuo A."/>
            <person name="Kohler A."/>
            <person name="Nagy L.G."/>
            <person name="Floudas D."/>
            <person name="Copeland A."/>
            <person name="Barry K.W."/>
            <person name="Cichocki N."/>
            <person name="Veneault-Fourrey C."/>
            <person name="LaButti K."/>
            <person name="Lindquist E.A."/>
            <person name="Lipzen A."/>
            <person name="Lundell T."/>
            <person name="Morin E."/>
            <person name="Murat C."/>
            <person name="Sun H."/>
            <person name="Tunlid A."/>
            <person name="Henrissat B."/>
            <person name="Grigoriev I.V."/>
            <person name="Hibbett D.S."/>
            <person name="Martin F."/>
            <person name="Nordberg H.P."/>
            <person name="Cantor M.N."/>
            <person name="Hua S.X."/>
        </authorList>
    </citation>
    <scope>NUCLEOTIDE SEQUENCE [LARGE SCALE GENOMIC DNA]</scope>
    <source>
        <strain evidence="9 10">Foug A</strain>
    </source>
</reference>
<dbReference type="PANTHER" id="PTHR30521">
    <property type="entry name" value="DEFERROCHELATASE/PEROXIDASE"/>
    <property type="match status" value="1"/>
</dbReference>
<dbReference type="GO" id="GO:0020037">
    <property type="term" value="F:heme binding"/>
    <property type="evidence" value="ECO:0007669"/>
    <property type="project" value="InterPro"/>
</dbReference>
<evidence type="ECO:0000256" key="7">
    <source>
        <dbReference type="ARBA" id="ARBA00025737"/>
    </source>
</evidence>
<keyword evidence="5" id="KW-0560">Oxidoreductase</keyword>
<name>A0A0C2Z967_9AGAM</name>
<dbReference type="STRING" id="1036808.A0A0C2Z967"/>
<comment type="cofactor">
    <cofactor evidence="1">
        <name>heme b</name>
        <dbReference type="ChEBI" id="CHEBI:60344"/>
    </cofactor>
</comment>
<feature type="domain" description="DyP dimeric alpha+beta barrel" evidence="8">
    <location>
        <begin position="46"/>
        <end position="188"/>
    </location>
</feature>